<dbReference type="GO" id="GO:0016567">
    <property type="term" value="P:protein ubiquitination"/>
    <property type="evidence" value="ECO:0007669"/>
    <property type="project" value="InterPro"/>
</dbReference>
<dbReference type="Pfam" id="PF25598">
    <property type="entry name" value="ARM_PUB"/>
    <property type="match status" value="1"/>
</dbReference>
<evidence type="ECO:0000256" key="4">
    <source>
        <dbReference type="ARBA" id="ARBA00022679"/>
    </source>
</evidence>
<evidence type="ECO:0000313" key="9">
    <source>
        <dbReference type="EMBL" id="KAK0592211.1"/>
    </source>
</evidence>
<dbReference type="SUPFAM" id="SSF48371">
    <property type="entry name" value="ARM repeat"/>
    <property type="match status" value="1"/>
</dbReference>
<dbReference type="Gene3D" id="3.30.40.10">
    <property type="entry name" value="Zinc/RING finger domain, C3HC4 (zinc finger)"/>
    <property type="match status" value="1"/>
</dbReference>
<keyword evidence="5" id="KW-0677">Repeat</keyword>
<feature type="repeat" description="ARM" evidence="7">
    <location>
        <begin position="438"/>
        <end position="480"/>
    </location>
</feature>
<evidence type="ECO:0000313" key="10">
    <source>
        <dbReference type="Proteomes" id="UP001168877"/>
    </source>
</evidence>
<dbReference type="InterPro" id="IPR058678">
    <property type="entry name" value="ARM_PUB"/>
</dbReference>
<dbReference type="InterPro" id="IPR013083">
    <property type="entry name" value="Znf_RING/FYVE/PHD"/>
</dbReference>
<keyword evidence="10" id="KW-1185">Reference proteome</keyword>
<dbReference type="InterPro" id="IPR045210">
    <property type="entry name" value="RING-Ubox_PUB"/>
</dbReference>
<gene>
    <name evidence="9" type="ORF">LWI29_015181</name>
</gene>
<evidence type="ECO:0000256" key="5">
    <source>
        <dbReference type="ARBA" id="ARBA00022737"/>
    </source>
</evidence>
<reference evidence="9" key="1">
    <citation type="journal article" date="2022" name="Plant J.">
        <title>Strategies of tolerance reflected in two North American maple genomes.</title>
        <authorList>
            <person name="McEvoy S.L."/>
            <person name="Sezen U.U."/>
            <person name="Trouern-Trend A."/>
            <person name="McMahon S.M."/>
            <person name="Schaberg P.G."/>
            <person name="Yang J."/>
            <person name="Wegrzyn J.L."/>
            <person name="Swenson N.G."/>
        </authorList>
    </citation>
    <scope>NUCLEOTIDE SEQUENCE</scope>
    <source>
        <strain evidence="9">NS2018</strain>
    </source>
</reference>
<dbReference type="SMART" id="SM00504">
    <property type="entry name" value="Ubox"/>
    <property type="match status" value="1"/>
</dbReference>
<comment type="caution">
    <text evidence="9">The sequence shown here is derived from an EMBL/GenBank/DDBJ whole genome shotgun (WGS) entry which is preliminary data.</text>
</comment>
<comment type="pathway">
    <text evidence="2">Protein modification; protein ubiquitination.</text>
</comment>
<dbReference type="InterPro" id="IPR016024">
    <property type="entry name" value="ARM-type_fold"/>
</dbReference>
<dbReference type="InterPro" id="IPR011989">
    <property type="entry name" value="ARM-like"/>
</dbReference>
<dbReference type="EC" id="2.3.2.27" evidence="3"/>
<keyword evidence="6" id="KW-0833">Ubl conjugation pathway</keyword>
<feature type="domain" description="U-box" evidence="8">
    <location>
        <begin position="281"/>
        <end position="355"/>
    </location>
</feature>
<dbReference type="FunFam" id="1.25.10.10:FF:001110">
    <property type="entry name" value="RING-type E3 ubiquitin transferase"/>
    <property type="match status" value="1"/>
</dbReference>
<dbReference type="PROSITE" id="PS51698">
    <property type="entry name" value="U_BOX"/>
    <property type="match status" value="1"/>
</dbReference>
<organism evidence="9 10">
    <name type="scientific">Acer saccharum</name>
    <name type="common">Sugar maple</name>
    <dbReference type="NCBI Taxonomy" id="4024"/>
    <lineage>
        <taxon>Eukaryota</taxon>
        <taxon>Viridiplantae</taxon>
        <taxon>Streptophyta</taxon>
        <taxon>Embryophyta</taxon>
        <taxon>Tracheophyta</taxon>
        <taxon>Spermatophyta</taxon>
        <taxon>Magnoliopsida</taxon>
        <taxon>eudicotyledons</taxon>
        <taxon>Gunneridae</taxon>
        <taxon>Pentapetalae</taxon>
        <taxon>rosids</taxon>
        <taxon>malvids</taxon>
        <taxon>Sapindales</taxon>
        <taxon>Sapindaceae</taxon>
        <taxon>Hippocastanoideae</taxon>
        <taxon>Acereae</taxon>
        <taxon>Acer</taxon>
    </lineage>
</organism>
<dbReference type="InterPro" id="IPR000225">
    <property type="entry name" value="Armadillo"/>
</dbReference>
<dbReference type="InterPro" id="IPR057623">
    <property type="entry name" value="PUB12-19-like_N"/>
</dbReference>
<comment type="catalytic activity">
    <reaction evidence="1">
        <text>S-ubiquitinyl-[E2 ubiquitin-conjugating enzyme]-L-cysteine + [acceptor protein]-L-lysine = [E2 ubiquitin-conjugating enzyme]-L-cysteine + N(6)-ubiquitinyl-[acceptor protein]-L-lysine.</text>
        <dbReference type="EC" id="2.3.2.27"/>
    </reaction>
</comment>
<dbReference type="FunFam" id="3.30.40.10:FF:000114">
    <property type="entry name" value="RING-type E3 ubiquitin transferase"/>
    <property type="match status" value="1"/>
</dbReference>
<dbReference type="EMBL" id="JAUESC010000380">
    <property type="protein sequence ID" value="KAK0592211.1"/>
    <property type="molecule type" value="Genomic_DNA"/>
</dbReference>
<evidence type="ECO:0000259" key="8">
    <source>
        <dbReference type="PROSITE" id="PS51698"/>
    </source>
</evidence>
<reference evidence="9" key="2">
    <citation type="submission" date="2023-06" db="EMBL/GenBank/DDBJ databases">
        <authorList>
            <person name="Swenson N.G."/>
            <person name="Wegrzyn J.L."/>
            <person name="Mcevoy S.L."/>
        </authorList>
    </citation>
    <scope>NUCLEOTIDE SEQUENCE</scope>
    <source>
        <strain evidence="9">NS2018</strain>
        <tissue evidence="9">Leaf</tissue>
    </source>
</reference>
<evidence type="ECO:0000256" key="1">
    <source>
        <dbReference type="ARBA" id="ARBA00000900"/>
    </source>
</evidence>
<name>A0AA39VVK6_ACESA</name>
<dbReference type="Pfam" id="PF25368">
    <property type="entry name" value="PUB10_N"/>
    <property type="match status" value="1"/>
</dbReference>
<dbReference type="Gene3D" id="1.25.10.10">
    <property type="entry name" value="Leucine-rich Repeat Variant"/>
    <property type="match status" value="2"/>
</dbReference>
<dbReference type="PROSITE" id="PS50176">
    <property type="entry name" value="ARM_REPEAT"/>
    <property type="match status" value="2"/>
</dbReference>
<dbReference type="Pfam" id="PF04564">
    <property type="entry name" value="U-box"/>
    <property type="match status" value="1"/>
</dbReference>
<evidence type="ECO:0000256" key="3">
    <source>
        <dbReference type="ARBA" id="ARBA00012483"/>
    </source>
</evidence>
<dbReference type="Proteomes" id="UP001168877">
    <property type="component" value="Unassembled WGS sequence"/>
</dbReference>
<evidence type="ECO:0000256" key="2">
    <source>
        <dbReference type="ARBA" id="ARBA00004906"/>
    </source>
</evidence>
<dbReference type="PANTHER" id="PTHR23315">
    <property type="entry name" value="U BOX DOMAIN-CONTAINING"/>
    <property type="match status" value="1"/>
</dbReference>
<protein>
    <recommendedName>
        <fullName evidence="3">RING-type E3 ubiquitin transferase</fullName>
        <ecNumber evidence="3">2.3.2.27</ecNumber>
    </recommendedName>
</protein>
<dbReference type="GO" id="GO:0070696">
    <property type="term" value="F:transmembrane receptor protein serine/threonine kinase binding"/>
    <property type="evidence" value="ECO:0007669"/>
    <property type="project" value="UniProtKB-ARBA"/>
</dbReference>
<proteinExistence type="predicted"/>
<dbReference type="InterPro" id="IPR003613">
    <property type="entry name" value="Ubox_domain"/>
</dbReference>
<dbReference type="SUPFAM" id="SSF57850">
    <property type="entry name" value="RING/U-box"/>
    <property type="match status" value="1"/>
</dbReference>
<feature type="repeat" description="ARM" evidence="7">
    <location>
        <begin position="522"/>
        <end position="564"/>
    </location>
</feature>
<evidence type="ECO:0000256" key="6">
    <source>
        <dbReference type="ARBA" id="ARBA00022786"/>
    </source>
</evidence>
<dbReference type="SMART" id="SM00185">
    <property type="entry name" value="ARM"/>
    <property type="match status" value="5"/>
</dbReference>
<sequence>MDVSLPPFMASSGLLPTGTLLESLIHVSNEVASMEKLPSVQVRNVSTMIRRIKLLYSLFEEIQDTNSCPLPPSSILCLTEVFSVIRRVKFLIQGCKDGSSLWGLIQTEIVSNQFYVLVKEMGRALDILPLSLLNLTADIREQVELLHKQAKRADLFVDPRELQSREDLLQVMASSNEKNSKNKVFVDIGKLQEVLTSIGLRNPLDFEEEISKLEAEAQKQAGTGGLIVVSNINNLISLVSFSKSMIFNNEEKEKNKDIKQCSSSMNRIHDQSLTIQSILTNIPDEFRCPISLDLMRDPVIVASGHTYDRNSISQWINSGHHTCPKSGQRLIHMALIPNYALKSLVHQWCEENNIPLTECTSSSSSELERSNSKRKLCENAVDHISATKAAADAVKMTAEFLVGKLAMGSLEIQRQAAYELRLLAKTGMDNRRIIAEVGSIPFLVILLSSHDPRIQENAVTALLNLSIYDNNKILIMAAGAIDSITGVLESGKTMEARENAAAAIYSLSMIDDCKVTIGARPRAIPALIGLLREGTTAGKRDAATALSNLAVYNANKASAVVAGAVPLLIELLMDDKAGITDDALAVLAQLLGCSQGLEEIRKSRVLVPLLIDLLRFGSTKGKENSITLLLGLCKDGGEEVARRLLINPRSIPSLQSLVADGSLRARRKADALLRLLNRCCSQSHNPVG</sequence>
<dbReference type="PANTHER" id="PTHR23315:SF224">
    <property type="entry name" value="U-BOX DOMAIN-CONTAINING PROTEIN 1"/>
    <property type="match status" value="1"/>
</dbReference>
<dbReference type="GO" id="GO:0061630">
    <property type="term" value="F:ubiquitin protein ligase activity"/>
    <property type="evidence" value="ECO:0007669"/>
    <property type="project" value="UniProtKB-EC"/>
</dbReference>
<keyword evidence="4" id="KW-0808">Transferase</keyword>
<dbReference type="AlphaFoldDB" id="A0AA39VVK6"/>
<evidence type="ECO:0000256" key="7">
    <source>
        <dbReference type="PROSITE-ProRule" id="PRU00259"/>
    </source>
</evidence>
<accession>A0AA39VVK6</accession>
<dbReference type="CDD" id="cd16664">
    <property type="entry name" value="RING-Ubox_PUB"/>
    <property type="match status" value="1"/>
</dbReference>